<feature type="region of interest" description="Disordered" evidence="1">
    <location>
        <begin position="81"/>
        <end position="107"/>
    </location>
</feature>
<reference evidence="3 4" key="1">
    <citation type="submission" date="2025-04" db="UniProtKB">
        <authorList>
            <consortium name="RefSeq"/>
        </authorList>
    </citation>
    <scope>IDENTIFICATION</scope>
    <source>
        <strain evidence="3 4">11010-0011.00</strain>
        <tissue evidence="3 4">Whole body</tissue>
    </source>
</reference>
<evidence type="ECO:0000313" key="6">
    <source>
        <dbReference type="RefSeq" id="XP_030388107.1"/>
    </source>
</evidence>
<name>A0A6J2UIL0_DROLE</name>
<gene>
    <name evidence="4" type="primary">LOC115634478</name>
    <name evidence="3" type="synonym">LOC115634301</name>
    <name evidence="5" type="synonym">LOC115634488</name>
    <name evidence="6" type="synonym">LOC115634490</name>
</gene>
<organism evidence="2 4">
    <name type="scientific">Drosophila lebanonensis</name>
    <name type="common">Fruit fly</name>
    <name type="synonym">Scaptodrosophila lebanonensis</name>
    <dbReference type="NCBI Taxonomy" id="7225"/>
    <lineage>
        <taxon>Eukaryota</taxon>
        <taxon>Metazoa</taxon>
        <taxon>Ecdysozoa</taxon>
        <taxon>Arthropoda</taxon>
        <taxon>Hexapoda</taxon>
        <taxon>Insecta</taxon>
        <taxon>Pterygota</taxon>
        <taxon>Neoptera</taxon>
        <taxon>Endopterygota</taxon>
        <taxon>Diptera</taxon>
        <taxon>Brachycera</taxon>
        <taxon>Muscomorpha</taxon>
        <taxon>Ephydroidea</taxon>
        <taxon>Drosophilidae</taxon>
        <taxon>Scaptodrosophila</taxon>
    </lineage>
</organism>
<evidence type="ECO:0000313" key="3">
    <source>
        <dbReference type="RefSeq" id="XP_030387814.1"/>
    </source>
</evidence>
<dbReference type="RefSeq" id="XP_030388069.1">
    <property type="nucleotide sequence ID" value="XM_030532209.1"/>
</dbReference>
<evidence type="ECO:0000313" key="2">
    <source>
        <dbReference type="Proteomes" id="UP000504634"/>
    </source>
</evidence>
<keyword evidence="2" id="KW-1185">Reference proteome</keyword>
<proteinExistence type="predicted"/>
<evidence type="ECO:0000313" key="4">
    <source>
        <dbReference type="RefSeq" id="XP_030388069.1"/>
    </source>
</evidence>
<dbReference type="RefSeq" id="XP_030387814.1">
    <property type="nucleotide sequence ID" value="XM_030531954.1"/>
</dbReference>
<dbReference type="PANTHER" id="PTHR47331">
    <property type="entry name" value="PHD-TYPE DOMAIN-CONTAINING PROTEIN"/>
    <property type="match status" value="1"/>
</dbReference>
<accession>A0A6J2UIL0</accession>
<dbReference type="Proteomes" id="UP000504634">
    <property type="component" value="Unplaced"/>
</dbReference>
<evidence type="ECO:0000313" key="5">
    <source>
        <dbReference type="RefSeq" id="XP_030388105.1"/>
    </source>
</evidence>
<sequence>MNFQGANTELQQVMETLDAGKIAEKFTGPRMKWKFLPPASPHMGGTWERLAALMEVQMIVHSRPLTYIPVDDENEEALTPNHFLLGSSNGQKPEVQTQPEGILMKNN</sequence>
<feature type="compositionally biased region" description="Polar residues" evidence="1">
    <location>
        <begin position="86"/>
        <end position="107"/>
    </location>
</feature>
<dbReference type="RefSeq" id="XP_030388107.1">
    <property type="nucleotide sequence ID" value="XM_030532247.1"/>
</dbReference>
<protein>
    <submittedName>
        <fullName evidence="3">Uncharacterized protein LOC115634301</fullName>
    </submittedName>
    <submittedName>
        <fullName evidence="4">Uncharacterized protein LOC115634478</fullName>
    </submittedName>
    <submittedName>
        <fullName evidence="5">Uncharacterized protein LOC115634488</fullName>
    </submittedName>
    <submittedName>
        <fullName evidence="6">Uncharacterized protein LOC115634490</fullName>
    </submittedName>
</protein>
<evidence type="ECO:0000256" key="1">
    <source>
        <dbReference type="SAM" id="MobiDB-lite"/>
    </source>
</evidence>
<dbReference type="RefSeq" id="XP_030388105.1">
    <property type="nucleotide sequence ID" value="XM_030532245.1"/>
</dbReference>
<dbReference type="GeneID" id="115634478"/>
<dbReference type="AlphaFoldDB" id="A0A6J2UIL0"/>
<dbReference type="OrthoDB" id="10049357at2759"/>